<sequence>MAIYWLFCVFLQSGFTTGMPREEPTRKVHEKPAPHHHKKRPTVSKAASLDMTPLLNLSDSQSSLVIWLNSRLNYHRNCTSFMDSCSMMHDA</sequence>
<evidence type="ECO:0000256" key="1">
    <source>
        <dbReference type="SAM" id="MobiDB-lite"/>
    </source>
</evidence>
<name>A0AAD4Q211_9AGAM</name>
<feature type="region of interest" description="Disordered" evidence="1">
    <location>
        <begin position="16"/>
        <end position="45"/>
    </location>
</feature>
<comment type="caution">
    <text evidence="3">The sequence shown here is derived from an EMBL/GenBank/DDBJ whole genome shotgun (WGS) entry which is preliminary data.</text>
</comment>
<evidence type="ECO:0000313" key="3">
    <source>
        <dbReference type="EMBL" id="KAH8976891.1"/>
    </source>
</evidence>
<dbReference type="EMBL" id="JAKELL010000416">
    <property type="protein sequence ID" value="KAH8976891.1"/>
    <property type="molecule type" value="Genomic_DNA"/>
</dbReference>
<organism evidence="3 4">
    <name type="scientific">Lactarius akahatsu</name>
    <dbReference type="NCBI Taxonomy" id="416441"/>
    <lineage>
        <taxon>Eukaryota</taxon>
        <taxon>Fungi</taxon>
        <taxon>Dikarya</taxon>
        <taxon>Basidiomycota</taxon>
        <taxon>Agaricomycotina</taxon>
        <taxon>Agaricomycetes</taxon>
        <taxon>Russulales</taxon>
        <taxon>Russulaceae</taxon>
        <taxon>Lactarius</taxon>
    </lineage>
</organism>
<evidence type="ECO:0000313" key="4">
    <source>
        <dbReference type="Proteomes" id="UP001201163"/>
    </source>
</evidence>
<reference evidence="3" key="1">
    <citation type="submission" date="2022-01" db="EMBL/GenBank/DDBJ databases">
        <title>Comparative genomics reveals a dynamic genome evolution in the ectomycorrhizal milk-cap (Lactarius) mushrooms.</title>
        <authorList>
            <consortium name="DOE Joint Genome Institute"/>
            <person name="Lebreton A."/>
            <person name="Tang N."/>
            <person name="Kuo A."/>
            <person name="LaButti K."/>
            <person name="Drula E."/>
            <person name="Barry K."/>
            <person name="Clum A."/>
            <person name="Lipzen A."/>
            <person name="Mousain D."/>
            <person name="Ng V."/>
            <person name="Wang R."/>
            <person name="Wang X."/>
            <person name="Dai Y."/>
            <person name="Henrissat B."/>
            <person name="Grigoriev I.V."/>
            <person name="Guerin-Laguette A."/>
            <person name="Yu F."/>
            <person name="Martin F.M."/>
        </authorList>
    </citation>
    <scope>NUCLEOTIDE SEQUENCE</scope>
    <source>
        <strain evidence="3">QP</strain>
    </source>
</reference>
<dbReference type="Proteomes" id="UP001201163">
    <property type="component" value="Unassembled WGS sequence"/>
</dbReference>
<accession>A0AAD4Q211</accession>
<feature type="compositionally biased region" description="Basic and acidic residues" evidence="1">
    <location>
        <begin position="20"/>
        <end position="33"/>
    </location>
</feature>
<gene>
    <name evidence="3" type="ORF">EDB92DRAFT_1922958</name>
</gene>
<evidence type="ECO:0008006" key="5">
    <source>
        <dbReference type="Google" id="ProtNLM"/>
    </source>
</evidence>
<protein>
    <recommendedName>
        <fullName evidence="5">Secreted protein</fullName>
    </recommendedName>
</protein>
<proteinExistence type="predicted"/>
<feature type="signal peptide" evidence="2">
    <location>
        <begin position="1"/>
        <end position="18"/>
    </location>
</feature>
<keyword evidence="2" id="KW-0732">Signal</keyword>
<feature type="chain" id="PRO_5042079371" description="Secreted protein" evidence="2">
    <location>
        <begin position="19"/>
        <end position="91"/>
    </location>
</feature>
<evidence type="ECO:0000256" key="2">
    <source>
        <dbReference type="SAM" id="SignalP"/>
    </source>
</evidence>
<dbReference type="AlphaFoldDB" id="A0AAD4Q211"/>
<keyword evidence="4" id="KW-1185">Reference proteome</keyword>